<dbReference type="AlphaFoldDB" id="A0A7I8V3X2"/>
<dbReference type="GO" id="GO:0003824">
    <property type="term" value="F:catalytic activity"/>
    <property type="evidence" value="ECO:0007669"/>
    <property type="project" value="InterPro"/>
</dbReference>
<evidence type="ECO:0000313" key="4">
    <source>
        <dbReference type="EMBL" id="CAD5110753.1"/>
    </source>
</evidence>
<dbReference type="Gene3D" id="3.90.1150.10">
    <property type="entry name" value="Aspartate Aminotransferase, domain 1"/>
    <property type="match status" value="1"/>
</dbReference>
<proteinExistence type="inferred from homology"/>
<evidence type="ECO:0000313" key="5">
    <source>
        <dbReference type="Proteomes" id="UP000549394"/>
    </source>
</evidence>
<dbReference type="InterPro" id="IPR015424">
    <property type="entry name" value="PyrdxlP-dep_Trfase"/>
</dbReference>
<organism evidence="4 5">
    <name type="scientific">Dimorphilus gyrociliatus</name>
    <dbReference type="NCBI Taxonomy" id="2664684"/>
    <lineage>
        <taxon>Eukaryota</taxon>
        <taxon>Metazoa</taxon>
        <taxon>Spiralia</taxon>
        <taxon>Lophotrochozoa</taxon>
        <taxon>Annelida</taxon>
        <taxon>Polychaeta</taxon>
        <taxon>Polychaeta incertae sedis</taxon>
        <taxon>Dinophilidae</taxon>
        <taxon>Dimorphilus</taxon>
    </lineage>
</organism>
<evidence type="ECO:0000256" key="2">
    <source>
        <dbReference type="ARBA" id="ARBA00022898"/>
    </source>
</evidence>
<dbReference type="Proteomes" id="UP000549394">
    <property type="component" value="Unassembled WGS sequence"/>
</dbReference>
<accession>A0A7I8V3X2</accession>
<reference evidence="4 5" key="1">
    <citation type="submission" date="2020-08" db="EMBL/GenBank/DDBJ databases">
        <authorList>
            <person name="Hejnol A."/>
        </authorList>
    </citation>
    <scope>NUCLEOTIDE SEQUENCE [LARGE SCALE GENOMIC DNA]</scope>
</reference>
<dbReference type="Gene3D" id="3.40.640.10">
    <property type="entry name" value="Type I PLP-dependent aspartate aminotransferase-like (Major domain)"/>
    <property type="match status" value="1"/>
</dbReference>
<feature type="domain" description="Aminotransferase class I/classII large" evidence="3">
    <location>
        <begin position="57"/>
        <end position="363"/>
    </location>
</feature>
<dbReference type="PANTHER" id="PTHR43510">
    <property type="entry name" value="AMINOTRANSFERASE FUNCTION, HYPOTHETICAL (EUROFUNG)"/>
    <property type="match status" value="1"/>
</dbReference>
<name>A0A7I8V3X2_9ANNE</name>
<dbReference type="InterPro" id="IPR015421">
    <property type="entry name" value="PyrdxlP-dep_Trfase_major"/>
</dbReference>
<dbReference type="InterPro" id="IPR015422">
    <property type="entry name" value="PyrdxlP-dep_Trfase_small"/>
</dbReference>
<evidence type="ECO:0000256" key="1">
    <source>
        <dbReference type="ARBA" id="ARBA00007441"/>
    </source>
</evidence>
<dbReference type="PROSITE" id="PS00105">
    <property type="entry name" value="AA_TRANSFER_CLASS_1"/>
    <property type="match status" value="1"/>
</dbReference>
<dbReference type="Pfam" id="PF00155">
    <property type="entry name" value="Aminotran_1_2"/>
    <property type="match status" value="1"/>
</dbReference>
<dbReference type="PANTHER" id="PTHR43510:SF1">
    <property type="entry name" value="AMINOTRANSFERASE FUNCTION, HYPOTHETICAL (EUROFUNG)"/>
    <property type="match status" value="1"/>
</dbReference>
<dbReference type="SUPFAM" id="SSF53383">
    <property type="entry name" value="PLP-dependent transferases"/>
    <property type="match status" value="1"/>
</dbReference>
<evidence type="ECO:0000259" key="3">
    <source>
        <dbReference type="Pfam" id="PF00155"/>
    </source>
</evidence>
<sequence length="380" mass="43151">MDLPKTFKLERYFAQYEFDNTKKLLCCSDAESFDLKTLLSLGSSEDVEKWNNLKLCYTDSQGSLELRTEISKLQDINPENILVCVPAEGIFIALTCLAKELKGKKAIVCWPCYQSLIEVLESNGVTTDKWLARYSSEKGWYFDMNELRGLIKDNVGLVVVNFPHNPTSFLPSTDEFNELIKLCKENDIYLFSDEMYRMTERSIPHLSSACSVYDKAISLSGLSKSFGLPGLRVGWLCCQNDEILGKFKGLKDYLTICSSSPTEALGVIALKNRDALTTTIQLIIKKNLSLVSALAVKYQELIEWHEPKAGTTGFMKLREKLLKGRTATDVCAELVDKFNIVLLPAKTYQYEDKYVRFGFARKDMEILLTDFDNFLSQYAN</sequence>
<dbReference type="InterPro" id="IPR004838">
    <property type="entry name" value="NHTrfase_class1_PyrdxlP-BS"/>
</dbReference>
<comment type="similarity">
    <text evidence="1">Belongs to the class-I pyridoxal-phosphate-dependent aminotransferase family.</text>
</comment>
<dbReference type="CDD" id="cd00609">
    <property type="entry name" value="AAT_like"/>
    <property type="match status" value="1"/>
</dbReference>
<comment type="caution">
    <text evidence="4">The sequence shown here is derived from an EMBL/GenBank/DDBJ whole genome shotgun (WGS) entry which is preliminary data.</text>
</comment>
<dbReference type="GO" id="GO:0030170">
    <property type="term" value="F:pyridoxal phosphate binding"/>
    <property type="evidence" value="ECO:0007669"/>
    <property type="project" value="InterPro"/>
</dbReference>
<keyword evidence="2" id="KW-0663">Pyridoxal phosphate</keyword>
<protein>
    <recommendedName>
        <fullName evidence="3">Aminotransferase class I/classII large domain-containing protein</fullName>
    </recommendedName>
</protein>
<dbReference type="InterPro" id="IPR004839">
    <property type="entry name" value="Aminotransferase_I/II_large"/>
</dbReference>
<dbReference type="EMBL" id="CAJFCJ010000001">
    <property type="protein sequence ID" value="CAD5110753.1"/>
    <property type="molecule type" value="Genomic_DNA"/>
</dbReference>
<keyword evidence="5" id="KW-1185">Reference proteome</keyword>
<dbReference type="OrthoDB" id="6279614at2759"/>
<gene>
    <name evidence="4" type="ORF">DGYR_LOCUS115</name>
</gene>